<keyword evidence="3 5" id="KW-1133">Transmembrane helix</keyword>
<sequence>MGKAIIYSLRAVQATLAVTSIGLSAYLINWYLTRTRFSSPNIFNFHLVAPIISLLTILYLELTPIFAPRALHAFAALGLEALNTIFYFSGFIALATFLSELVFCNGPQCAAGHALVGISAASFVAWVVTTALVAKDIFKGGLRAPSAGGSWGKKGLVPSAAPMAQV</sequence>
<dbReference type="EMBL" id="JAPDFR010000006">
    <property type="protein sequence ID" value="KAK0385874.1"/>
    <property type="molecule type" value="Genomic_DNA"/>
</dbReference>
<feature type="transmembrane region" description="Helical" evidence="5">
    <location>
        <begin position="74"/>
        <end position="98"/>
    </location>
</feature>
<proteinExistence type="predicted"/>
<evidence type="ECO:0000313" key="8">
    <source>
        <dbReference type="Proteomes" id="UP001175261"/>
    </source>
</evidence>
<comment type="subcellular location">
    <subcellularLocation>
        <location evidence="1">Membrane</location>
        <topology evidence="1">Multi-pass membrane protein</topology>
    </subcellularLocation>
</comment>
<feature type="transmembrane region" description="Helical" evidence="5">
    <location>
        <begin position="110"/>
        <end position="134"/>
    </location>
</feature>
<dbReference type="AlphaFoldDB" id="A0AA39GF90"/>
<dbReference type="PANTHER" id="PTHR37451">
    <property type="entry name" value="MARVEL DOMAIN"/>
    <property type="match status" value="1"/>
</dbReference>
<organism evidence="7 8">
    <name type="scientific">Sarocladium strictum</name>
    <name type="common">Black bundle disease fungus</name>
    <name type="synonym">Acremonium strictum</name>
    <dbReference type="NCBI Taxonomy" id="5046"/>
    <lineage>
        <taxon>Eukaryota</taxon>
        <taxon>Fungi</taxon>
        <taxon>Dikarya</taxon>
        <taxon>Ascomycota</taxon>
        <taxon>Pezizomycotina</taxon>
        <taxon>Sordariomycetes</taxon>
        <taxon>Hypocreomycetidae</taxon>
        <taxon>Hypocreales</taxon>
        <taxon>Sarocladiaceae</taxon>
        <taxon>Sarocladium</taxon>
    </lineage>
</organism>
<dbReference type="Proteomes" id="UP001175261">
    <property type="component" value="Unassembled WGS sequence"/>
</dbReference>
<feature type="domain" description="MARVEL" evidence="6">
    <location>
        <begin position="7"/>
        <end position="132"/>
    </location>
</feature>
<evidence type="ECO:0000256" key="4">
    <source>
        <dbReference type="ARBA" id="ARBA00023136"/>
    </source>
</evidence>
<reference evidence="7" key="1">
    <citation type="submission" date="2022-10" db="EMBL/GenBank/DDBJ databases">
        <title>Determination and structural analysis of whole genome sequence of Sarocladium strictum F4-1.</title>
        <authorList>
            <person name="Hu L."/>
            <person name="Jiang Y."/>
        </authorList>
    </citation>
    <scope>NUCLEOTIDE SEQUENCE</scope>
    <source>
        <strain evidence="7">F4-1</strain>
    </source>
</reference>
<dbReference type="InterPro" id="IPR008253">
    <property type="entry name" value="Marvel"/>
</dbReference>
<protein>
    <recommendedName>
        <fullName evidence="6">MARVEL domain-containing protein</fullName>
    </recommendedName>
</protein>
<gene>
    <name evidence="7" type="ORF">NLU13_7051</name>
</gene>
<dbReference type="PANTHER" id="PTHR37451:SF5">
    <property type="entry name" value="MARVEL DOMAIN-CONTAINING PROTEIN"/>
    <property type="match status" value="1"/>
</dbReference>
<feature type="transmembrane region" description="Helical" evidence="5">
    <location>
        <begin position="43"/>
        <end position="62"/>
    </location>
</feature>
<feature type="transmembrane region" description="Helical" evidence="5">
    <location>
        <begin position="12"/>
        <end position="31"/>
    </location>
</feature>
<keyword evidence="8" id="KW-1185">Reference proteome</keyword>
<accession>A0AA39GF90</accession>
<name>A0AA39GF90_SARSR</name>
<comment type="caution">
    <text evidence="7">The sequence shown here is derived from an EMBL/GenBank/DDBJ whole genome shotgun (WGS) entry which is preliminary data.</text>
</comment>
<evidence type="ECO:0000256" key="2">
    <source>
        <dbReference type="ARBA" id="ARBA00022692"/>
    </source>
</evidence>
<evidence type="ECO:0000313" key="7">
    <source>
        <dbReference type="EMBL" id="KAK0385874.1"/>
    </source>
</evidence>
<evidence type="ECO:0000256" key="3">
    <source>
        <dbReference type="ARBA" id="ARBA00022989"/>
    </source>
</evidence>
<evidence type="ECO:0000259" key="6">
    <source>
        <dbReference type="Pfam" id="PF01284"/>
    </source>
</evidence>
<evidence type="ECO:0000256" key="1">
    <source>
        <dbReference type="ARBA" id="ARBA00004141"/>
    </source>
</evidence>
<keyword evidence="2 5" id="KW-0812">Transmembrane</keyword>
<dbReference type="Pfam" id="PF01284">
    <property type="entry name" value="MARVEL"/>
    <property type="match status" value="1"/>
</dbReference>
<keyword evidence="4 5" id="KW-0472">Membrane</keyword>
<evidence type="ECO:0000256" key="5">
    <source>
        <dbReference type="SAM" id="Phobius"/>
    </source>
</evidence>
<dbReference type="GO" id="GO:0016020">
    <property type="term" value="C:membrane"/>
    <property type="evidence" value="ECO:0007669"/>
    <property type="project" value="UniProtKB-SubCell"/>
</dbReference>